<gene>
    <name evidence="1" type="ORF">HB762_04665</name>
</gene>
<sequence length="107" mass="12140">MIFNYSDGFYRLARVTGPSHNLLCIKLSNVSVDNIIITPLGKDKPENITSDEVRKQVNEGLKQINDSCPFGFYVSEVQYVPSDTFSSTVYRNLIIEIARRIALESKH</sequence>
<accession>A0ABY5I8T1</accession>
<proteinExistence type="predicted"/>
<name>A0ABY5I8T1_9VIBR</name>
<evidence type="ECO:0000313" key="1">
    <source>
        <dbReference type="EMBL" id="UTZ30738.1"/>
    </source>
</evidence>
<organism evidence="1 2">
    <name type="scientific">Vibrio campbellii</name>
    <dbReference type="NCBI Taxonomy" id="680"/>
    <lineage>
        <taxon>Bacteria</taxon>
        <taxon>Pseudomonadati</taxon>
        <taxon>Pseudomonadota</taxon>
        <taxon>Gammaproteobacteria</taxon>
        <taxon>Vibrionales</taxon>
        <taxon>Vibrionaceae</taxon>
        <taxon>Vibrio</taxon>
    </lineage>
</organism>
<keyword evidence="2" id="KW-1185">Reference proteome</keyword>
<reference evidence="1" key="1">
    <citation type="submission" date="2020-03" db="EMBL/GenBank/DDBJ databases">
        <title>Five strains of Vibrio campbellii isolated from Mariana Trench.</title>
        <authorList>
            <person name="Liang J."/>
            <person name="Zhang X.-H."/>
        </authorList>
    </citation>
    <scope>NUCLEOTIDE SEQUENCE</scope>
    <source>
        <strain evidence="1">LJC013</strain>
    </source>
</reference>
<evidence type="ECO:0000313" key="2">
    <source>
        <dbReference type="Proteomes" id="UP001059912"/>
    </source>
</evidence>
<protein>
    <submittedName>
        <fullName evidence="1">Uncharacterized protein</fullName>
    </submittedName>
</protein>
<dbReference type="RefSeq" id="WP_255900480.1">
    <property type="nucleotide sequence ID" value="NZ_CP050463.1"/>
</dbReference>
<dbReference type="EMBL" id="CP050470">
    <property type="protein sequence ID" value="UTZ30738.1"/>
    <property type="molecule type" value="Genomic_DNA"/>
</dbReference>
<dbReference type="Proteomes" id="UP001059912">
    <property type="component" value="Chromosome 1"/>
</dbReference>